<evidence type="ECO:0000313" key="2">
    <source>
        <dbReference type="EMBL" id="CAZ79606.1"/>
    </source>
</evidence>
<dbReference type="PANTHER" id="PTHR15237:SF0">
    <property type="entry name" value="CELL CYCLE CHECKPOINT CONTROL PROTEIN"/>
    <property type="match status" value="1"/>
</dbReference>
<dbReference type="GeneID" id="9186304"/>
<dbReference type="GO" id="GO:0006281">
    <property type="term" value="P:DNA repair"/>
    <property type="evidence" value="ECO:0007669"/>
    <property type="project" value="InterPro"/>
</dbReference>
<feature type="compositionally biased region" description="Pro residues" evidence="1">
    <location>
        <begin position="312"/>
        <end position="322"/>
    </location>
</feature>
<gene>
    <name evidence="2" type="ORF">GSTUM_00000319001</name>
</gene>
<dbReference type="GO" id="GO:0071479">
    <property type="term" value="P:cellular response to ionizing radiation"/>
    <property type="evidence" value="ECO:0007669"/>
    <property type="project" value="TreeGrafter"/>
</dbReference>
<dbReference type="SUPFAM" id="SSF55979">
    <property type="entry name" value="DNA clamp"/>
    <property type="match status" value="1"/>
</dbReference>
<dbReference type="PANTHER" id="PTHR15237">
    <property type="entry name" value="DNA REPAIR PROTEIN RAD9"/>
    <property type="match status" value="1"/>
</dbReference>
<protein>
    <submittedName>
        <fullName evidence="2">(Perigord truffle) hypothetical protein</fullName>
    </submittedName>
</protein>
<dbReference type="Proteomes" id="UP000006911">
    <property type="component" value="Unassembled WGS sequence"/>
</dbReference>
<dbReference type="InParanoid" id="D5G513"/>
<proteinExistence type="predicted"/>
<dbReference type="RefSeq" id="XP_002835449.1">
    <property type="nucleotide sequence ID" value="XM_002835403.1"/>
</dbReference>
<dbReference type="STRING" id="656061.D5G513"/>
<dbReference type="eggNOG" id="KOG2810">
    <property type="taxonomic scope" value="Eukaryota"/>
</dbReference>
<dbReference type="GO" id="GO:0030896">
    <property type="term" value="C:checkpoint clamp complex"/>
    <property type="evidence" value="ECO:0007669"/>
    <property type="project" value="InterPro"/>
</dbReference>
<evidence type="ECO:0000256" key="1">
    <source>
        <dbReference type="SAM" id="MobiDB-lite"/>
    </source>
</evidence>
<dbReference type="HOGENOM" id="CLU_030657_1_0_1"/>
<evidence type="ECO:0000313" key="3">
    <source>
        <dbReference type="Proteomes" id="UP000006911"/>
    </source>
</evidence>
<dbReference type="Pfam" id="PF04139">
    <property type="entry name" value="Rad9"/>
    <property type="match status" value="1"/>
</dbReference>
<dbReference type="GO" id="GO:0031573">
    <property type="term" value="P:mitotic intra-S DNA damage checkpoint signaling"/>
    <property type="evidence" value="ECO:0007669"/>
    <property type="project" value="TreeGrafter"/>
</dbReference>
<dbReference type="AlphaFoldDB" id="D5G513"/>
<feature type="compositionally biased region" description="Basic and acidic residues" evidence="1">
    <location>
        <begin position="356"/>
        <end position="370"/>
    </location>
</feature>
<sequence length="519" mass="57733">MDLNFALSPASAQKLHESLVALSKFSEYVSLEARRNRLTLSSLNSSKSAYAAVTLAGNKFFETYNFPAPSPSQDNRFTCRFYAKALLSAFRQRYFDSKSGDTAIERCEVRFMEKGECRMLVRLLCKNRVLKTYRLTYEEVDVMHAVFDKDAARNMWIVKGRLLREFMEHFGPKAEQLDISSENRRAAFTSFTEKLVDGKGFYTLRMYGVARLMELEILKQPLQTSVSFDTADFDTFGAEDGVHVAVSLKDFKAIVAHADSLHASVTAYYSDAGNPLQVTYEQEGMNCEFTLMTLGDNRASQAFATARVEHQPPAPPLPPTAIPPQSRADTPSQPRGMMDAPGGLGSQSAGSFRSQRTTEDRVIQPVEEHQPSGSLYRSRLNVSGTSSRPGSAFTQQQEPELPPVPASAVPPEGLFLPYSSSDEESDDDLGKIEWDEPFLRWDTNLNSDDQPRPVVRNQSPPPPPPRVPPPAVSRKRALEPSGDTTQSEEDEEEEEMNAKTVIEAVGPTQDVSQARGLFD</sequence>
<feature type="compositionally biased region" description="Acidic residues" evidence="1">
    <location>
        <begin position="486"/>
        <end position="495"/>
    </location>
</feature>
<feature type="compositionally biased region" description="Basic and acidic residues" evidence="1">
    <location>
        <begin position="428"/>
        <end position="439"/>
    </location>
</feature>
<dbReference type="KEGG" id="tml:GSTUM_00000319001"/>
<dbReference type="InterPro" id="IPR007268">
    <property type="entry name" value="Rad9/Ddc1"/>
</dbReference>
<name>D5G513_TUBMM</name>
<organism evidence="2 3">
    <name type="scientific">Tuber melanosporum (strain Mel28)</name>
    <name type="common">Perigord black truffle</name>
    <dbReference type="NCBI Taxonomy" id="656061"/>
    <lineage>
        <taxon>Eukaryota</taxon>
        <taxon>Fungi</taxon>
        <taxon>Dikarya</taxon>
        <taxon>Ascomycota</taxon>
        <taxon>Pezizomycotina</taxon>
        <taxon>Pezizomycetes</taxon>
        <taxon>Pezizales</taxon>
        <taxon>Tuberaceae</taxon>
        <taxon>Tuber</taxon>
    </lineage>
</organism>
<reference evidence="2 3" key="1">
    <citation type="journal article" date="2010" name="Nature">
        <title>Perigord black truffle genome uncovers evolutionary origins and mechanisms of symbiosis.</title>
        <authorList>
            <person name="Martin F."/>
            <person name="Kohler A."/>
            <person name="Murat C."/>
            <person name="Balestrini R."/>
            <person name="Coutinho P.M."/>
            <person name="Jaillon O."/>
            <person name="Montanini B."/>
            <person name="Morin E."/>
            <person name="Noel B."/>
            <person name="Percudani R."/>
            <person name="Porcel B."/>
            <person name="Rubini A."/>
            <person name="Amicucci A."/>
            <person name="Amselem J."/>
            <person name="Anthouard V."/>
            <person name="Arcioni S."/>
            <person name="Artiguenave F."/>
            <person name="Aury J.M."/>
            <person name="Ballario P."/>
            <person name="Bolchi A."/>
            <person name="Brenna A."/>
            <person name="Brun A."/>
            <person name="Buee M."/>
            <person name="Cantarel B."/>
            <person name="Chevalier G."/>
            <person name="Couloux A."/>
            <person name="Da Silva C."/>
            <person name="Denoeud F."/>
            <person name="Duplessis S."/>
            <person name="Ghignone S."/>
            <person name="Hilselberger B."/>
            <person name="Iotti M."/>
            <person name="Marcais B."/>
            <person name="Mello A."/>
            <person name="Miranda M."/>
            <person name="Pacioni G."/>
            <person name="Quesneville H."/>
            <person name="Riccioni C."/>
            <person name="Ruotolo R."/>
            <person name="Splivallo R."/>
            <person name="Stocchi V."/>
            <person name="Tisserant E."/>
            <person name="Viscomi A.R."/>
            <person name="Zambonelli A."/>
            <person name="Zampieri E."/>
            <person name="Henrissat B."/>
            <person name="Lebrun M.H."/>
            <person name="Paolocci F."/>
            <person name="Bonfante P."/>
            <person name="Ottonello S."/>
            <person name="Wincker P."/>
        </authorList>
    </citation>
    <scope>NUCLEOTIDE SEQUENCE [LARGE SCALE GENOMIC DNA]</scope>
    <source>
        <strain evidence="2 3">Mel28</strain>
    </source>
</reference>
<feature type="compositionally biased region" description="Polar residues" evidence="1">
    <location>
        <begin position="346"/>
        <end position="355"/>
    </location>
</feature>
<dbReference type="InterPro" id="IPR046938">
    <property type="entry name" value="DNA_clamp_sf"/>
</dbReference>
<dbReference type="GO" id="GO:0000076">
    <property type="term" value="P:DNA replication checkpoint signaling"/>
    <property type="evidence" value="ECO:0007669"/>
    <property type="project" value="TreeGrafter"/>
</dbReference>
<accession>D5G513</accession>
<feature type="compositionally biased region" description="Pro residues" evidence="1">
    <location>
        <begin position="459"/>
        <end position="471"/>
    </location>
</feature>
<dbReference type="Gene3D" id="3.70.10.10">
    <property type="match status" value="1"/>
</dbReference>
<feature type="compositionally biased region" description="Polar residues" evidence="1">
    <location>
        <begin position="371"/>
        <end position="398"/>
    </location>
</feature>
<feature type="region of interest" description="Disordered" evidence="1">
    <location>
        <begin position="309"/>
        <end position="519"/>
    </location>
</feature>
<keyword evidence="3" id="KW-1185">Reference proteome</keyword>
<dbReference type="EMBL" id="FN429995">
    <property type="protein sequence ID" value="CAZ79606.1"/>
    <property type="molecule type" value="Genomic_DNA"/>
</dbReference>